<dbReference type="EMBL" id="PVYX01000001">
    <property type="protein sequence ID" value="PRX57152.1"/>
    <property type="molecule type" value="Genomic_DNA"/>
</dbReference>
<sequence>MITCYIYQETHPTMLKVFRRIRKGLLSEKKFSSYLLYAIGEIILVVIGILIALQINNYSEQSKQRKQERLLLSNLSNDVELDIQQIENNTKLSRERLKRLDSLVQLLKNPESIDKGSFIRRSYEFVFDQYFKSNSGIFDEAVSSGKMSFVQNEALRQDIFNYYRNAKETYTDGTTRQITDEYITPLLVEHVYLNQEGLAMLGLNLEDISTLKSLDANTLAQNREYWKMVLLKFGGNQEQIVRWNAIKERAEELKQSIDLELEKI</sequence>
<gene>
    <name evidence="2" type="ORF">CLV81_1153</name>
</gene>
<dbReference type="AlphaFoldDB" id="A0A2T0MHW2"/>
<reference evidence="2 3" key="1">
    <citation type="submission" date="2018-03" db="EMBL/GenBank/DDBJ databases">
        <title>Genomic Encyclopedia of Archaeal and Bacterial Type Strains, Phase II (KMG-II): from individual species to whole genera.</title>
        <authorList>
            <person name="Goeker M."/>
        </authorList>
    </citation>
    <scope>NUCLEOTIDE SEQUENCE [LARGE SCALE GENOMIC DNA]</scope>
    <source>
        <strain evidence="2 3">DSM 25027</strain>
    </source>
</reference>
<keyword evidence="1" id="KW-0812">Transmembrane</keyword>
<evidence type="ECO:0000313" key="2">
    <source>
        <dbReference type="EMBL" id="PRX57152.1"/>
    </source>
</evidence>
<dbReference type="Pfam" id="PF19578">
    <property type="entry name" value="DUF6090"/>
    <property type="match status" value="1"/>
</dbReference>
<keyword evidence="1" id="KW-1133">Transmembrane helix</keyword>
<keyword evidence="3" id="KW-1185">Reference proteome</keyword>
<organism evidence="2 3">
    <name type="scientific">Flagellimonas meridianipacifica</name>
    <dbReference type="NCBI Taxonomy" id="1080225"/>
    <lineage>
        <taxon>Bacteria</taxon>
        <taxon>Pseudomonadati</taxon>
        <taxon>Bacteroidota</taxon>
        <taxon>Flavobacteriia</taxon>
        <taxon>Flavobacteriales</taxon>
        <taxon>Flavobacteriaceae</taxon>
        <taxon>Flagellimonas</taxon>
    </lineage>
</organism>
<evidence type="ECO:0000256" key="1">
    <source>
        <dbReference type="SAM" id="Phobius"/>
    </source>
</evidence>
<accession>A0A2T0MHW2</accession>
<keyword evidence="1" id="KW-0472">Membrane</keyword>
<dbReference type="Proteomes" id="UP000237640">
    <property type="component" value="Unassembled WGS sequence"/>
</dbReference>
<proteinExistence type="predicted"/>
<name>A0A2T0MHW2_9FLAO</name>
<protein>
    <submittedName>
        <fullName evidence="2">Uncharacterized protein</fullName>
    </submittedName>
</protein>
<evidence type="ECO:0000313" key="3">
    <source>
        <dbReference type="Proteomes" id="UP000237640"/>
    </source>
</evidence>
<comment type="caution">
    <text evidence="2">The sequence shown here is derived from an EMBL/GenBank/DDBJ whole genome shotgun (WGS) entry which is preliminary data.</text>
</comment>
<feature type="transmembrane region" description="Helical" evidence="1">
    <location>
        <begin position="34"/>
        <end position="55"/>
    </location>
</feature>
<dbReference type="InterPro" id="IPR045749">
    <property type="entry name" value="DUF6090"/>
</dbReference>